<evidence type="ECO:0000256" key="8">
    <source>
        <dbReference type="SAM" id="MobiDB-lite"/>
    </source>
</evidence>
<dbReference type="CDD" id="cd00066">
    <property type="entry name" value="G-alpha"/>
    <property type="match status" value="1"/>
</dbReference>
<feature type="binding site" evidence="6">
    <location>
        <begin position="302"/>
        <end position="305"/>
    </location>
    <ligand>
        <name>GTP</name>
        <dbReference type="ChEBI" id="CHEBI:37565"/>
    </ligand>
</feature>
<keyword evidence="2 6" id="KW-0547">Nucleotide-binding</keyword>
<dbReference type="InterPro" id="IPR011025">
    <property type="entry name" value="GproteinA_insert"/>
</dbReference>
<dbReference type="GO" id="GO:0007188">
    <property type="term" value="P:adenylate cyclase-modulating G protein-coupled receptor signaling pathway"/>
    <property type="evidence" value="ECO:0007669"/>
    <property type="project" value="TreeGrafter"/>
</dbReference>
<keyword evidence="5" id="KW-0807">Transducer</keyword>
<dbReference type="SMART" id="SM00275">
    <property type="entry name" value="G_alpha"/>
    <property type="match status" value="1"/>
</dbReference>
<dbReference type="PANTHER" id="PTHR10218">
    <property type="entry name" value="GTP-BINDING PROTEIN ALPHA SUBUNIT"/>
    <property type="match status" value="1"/>
</dbReference>
<keyword evidence="10" id="KW-1185">Reference proteome</keyword>
<dbReference type="GO" id="GO:0005525">
    <property type="term" value="F:GTP binding"/>
    <property type="evidence" value="ECO:0007669"/>
    <property type="project" value="UniProtKB-KW"/>
</dbReference>
<feature type="binding site" evidence="6">
    <location>
        <begin position="183"/>
        <end position="184"/>
    </location>
    <ligand>
        <name>GTP</name>
        <dbReference type="ChEBI" id="CHEBI:37565"/>
    </ligand>
</feature>
<dbReference type="Gene3D" id="3.40.50.300">
    <property type="entry name" value="P-loop containing nucleotide triphosphate hydrolases"/>
    <property type="match status" value="1"/>
</dbReference>
<gene>
    <name evidence="9" type="ORF">DM01DRAFT_1297867</name>
</gene>
<dbReference type="FunFam" id="3.40.50.300:FF:000563">
    <property type="entry name" value="Guanine nucleotide-binding protein alpha subunit"/>
    <property type="match status" value="1"/>
</dbReference>
<dbReference type="AlphaFoldDB" id="A0A1X2GY64"/>
<dbReference type="GO" id="GO:0046872">
    <property type="term" value="F:metal ion binding"/>
    <property type="evidence" value="ECO:0007669"/>
    <property type="project" value="UniProtKB-KW"/>
</dbReference>
<accession>A0A1X2GY64</accession>
<dbReference type="PRINTS" id="PR01241">
    <property type="entry name" value="GPROTEINAFNG"/>
</dbReference>
<evidence type="ECO:0000256" key="3">
    <source>
        <dbReference type="ARBA" id="ARBA00022842"/>
    </source>
</evidence>
<dbReference type="PRINTS" id="PR00318">
    <property type="entry name" value="GPROTEINA"/>
</dbReference>
<dbReference type="Proteomes" id="UP000242146">
    <property type="component" value="Unassembled WGS sequence"/>
</dbReference>
<feature type="region of interest" description="Disordered" evidence="8">
    <location>
        <begin position="1"/>
        <end position="20"/>
    </location>
</feature>
<dbReference type="SUPFAM" id="SSF52540">
    <property type="entry name" value="P-loop containing nucleoside triphosphate hydrolases"/>
    <property type="match status" value="1"/>
</dbReference>
<dbReference type="PANTHER" id="PTHR10218:SF302">
    <property type="entry name" value="GUANINE NUCLEOTIDE-BINDING PROTEIN ALPHA-5 SUBUNIT"/>
    <property type="match status" value="1"/>
</dbReference>
<dbReference type="GO" id="GO:0005834">
    <property type="term" value="C:heterotrimeric G-protein complex"/>
    <property type="evidence" value="ECO:0007669"/>
    <property type="project" value="InterPro"/>
</dbReference>
<keyword evidence="4 6" id="KW-0342">GTP-binding</keyword>
<evidence type="ECO:0000313" key="10">
    <source>
        <dbReference type="Proteomes" id="UP000242146"/>
    </source>
</evidence>
<dbReference type="InterPro" id="IPR002975">
    <property type="entry name" value="Fungi_Gprotein_alpha"/>
</dbReference>
<dbReference type="SUPFAM" id="SSF47895">
    <property type="entry name" value="Transducin (alpha subunit), insertion domain"/>
    <property type="match status" value="1"/>
</dbReference>
<sequence>MGGCLSKKQQDDSSQTKNAEYRRTIEIENSLHAEKLSRHRDIKLLLLGAGEAGKSTFLKQIRLIHEGTYSAEERQAFREIVVRNVLQCMLALLDAAEMLGLAWQFERSPSAGGGNSSQVSFMEDWSDLGKMRFILQQQADRLLGRDNVILLLPAEIVELLDWLWHHNTIKTVYNRRNEYQLNDSAAYYLNALDRIGEPSFVPTDQDILRSRVKTTGIVETSFMVGHYRYHIIDIGGQRSERKKWIHYFDRVTAVIFMVALSEYDQVLYEDSSVNRLQESLNLFKSIWNSTWFRHTSFVLLLNKTDLFLEKWSLGRFQKCFPKYQGPNRAKDAQLFLQQQFEALKPDTYNTQLYSHFTTATDTENVRFVLAAVSDTILQEVLQCAGLLD</sequence>
<keyword evidence="3 7" id="KW-0460">Magnesium</keyword>
<dbReference type="GO" id="GO:0001664">
    <property type="term" value="F:G protein-coupled receptor binding"/>
    <property type="evidence" value="ECO:0007669"/>
    <property type="project" value="InterPro"/>
</dbReference>
<evidence type="ECO:0000313" key="9">
    <source>
        <dbReference type="EMBL" id="ORX62962.1"/>
    </source>
</evidence>
<feature type="binding site" evidence="6">
    <location>
        <begin position="208"/>
        <end position="214"/>
    </location>
    <ligand>
        <name>GTP</name>
        <dbReference type="ChEBI" id="CHEBI:37565"/>
    </ligand>
</feature>
<dbReference type="InterPro" id="IPR001019">
    <property type="entry name" value="Gprotein_alpha_su"/>
</dbReference>
<keyword evidence="1 7" id="KW-0479">Metal-binding</keyword>
<feature type="binding site" evidence="7">
    <location>
        <position position="55"/>
    </location>
    <ligand>
        <name>Mg(2+)</name>
        <dbReference type="ChEBI" id="CHEBI:18420"/>
    </ligand>
</feature>
<proteinExistence type="predicted"/>
<evidence type="ECO:0000256" key="4">
    <source>
        <dbReference type="ARBA" id="ARBA00023134"/>
    </source>
</evidence>
<comment type="caution">
    <text evidence="9">The sequence shown here is derived from an EMBL/GenBank/DDBJ whole genome shotgun (WGS) entry which is preliminary data.</text>
</comment>
<name>A0A1X2GY64_9FUNG</name>
<dbReference type="Gene3D" id="1.10.400.10">
    <property type="entry name" value="GI Alpha 1, domain 2-like"/>
    <property type="match status" value="1"/>
</dbReference>
<protein>
    <submittedName>
        <fullName evidence="9">Heterotrimeric G-protein alpha subunit, GPA1-like protein</fullName>
    </submittedName>
</protein>
<evidence type="ECO:0000256" key="6">
    <source>
        <dbReference type="PIRSR" id="PIRSR601019-1"/>
    </source>
</evidence>
<dbReference type="EMBL" id="MCGT01000001">
    <property type="protein sequence ID" value="ORX62962.1"/>
    <property type="molecule type" value="Genomic_DNA"/>
</dbReference>
<dbReference type="GO" id="GO:0005737">
    <property type="term" value="C:cytoplasm"/>
    <property type="evidence" value="ECO:0007669"/>
    <property type="project" value="TreeGrafter"/>
</dbReference>
<dbReference type="GO" id="GO:0003924">
    <property type="term" value="F:GTPase activity"/>
    <property type="evidence" value="ECO:0007669"/>
    <property type="project" value="InterPro"/>
</dbReference>
<feature type="binding site" evidence="7">
    <location>
        <position position="214"/>
    </location>
    <ligand>
        <name>Mg(2+)</name>
        <dbReference type="ChEBI" id="CHEBI:18420"/>
    </ligand>
</feature>
<dbReference type="STRING" id="101127.A0A1X2GY64"/>
<evidence type="ECO:0000256" key="1">
    <source>
        <dbReference type="ARBA" id="ARBA00022723"/>
    </source>
</evidence>
<dbReference type="InterPro" id="IPR027417">
    <property type="entry name" value="P-loop_NTPase"/>
</dbReference>
<evidence type="ECO:0000256" key="5">
    <source>
        <dbReference type="ARBA" id="ARBA00023224"/>
    </source>
</evidence>
<dbReference type="GO" id="GO:0031683">
    <property type="term" value="F:G-protein beta/gamma-subunit complex binding"/>
    <property type="evidence" value="ECO:0007669"/>
    <property type="project" value="InterPro"/>
</dbReference>
<organism evidence="9 10">
    <name type="scientific">Hesseltinella vesiculosa</name>
    <dbReference type="NCBI Taxonomy" id="101127"/>
    <lineage>
        <taxon>Eukaryota</taxon>
        <taxon>Fungi</taxon>
        <taxon>Fungi incertae sedis</taxon>
        <taxon>Mucoromycota</taxon>
        <taxon>Mucoromycotina</taxon>
        <taxon>Mucoromycetes</taxon>
        <taxon>Mucorales</taxon>
        <taxon>Cunninghamellaceae</taxon>
        <taxon>Hesseltinella</taxon>
    </lineage>
</organism>
<dbReference type="PROSITE" id="PS51882">
    <property type="entry name" value="G_ALPHA"/>
    <property type="match status" value="1"/>
</dbReference>
<feature type="binding site" evidence="6">
    <location>
        <position position="359"/>
    </location>
    <ligand>
        <name>GTP</name>
        <dbReference type="ChEBI" id="CHEBI:37565"/>
    </ligand>
</feature>
<dbReference type="Pfam" id="PF00503">
    <property type="entry name" value="G-alpha"/>
    <property type="match status" value="1"/>
</dbReference>
<feature type="binding site" evidence="6">
    <location>
        <begin position="51"/>
        <end position="56"/>
    </location>
    <ligand>
        <name>GTP</name>
        <dbReference type="ChEBI" id="CHEBI:37565"/>
    </ligand>
</feature>
<reference evidence="9 10" key="1">
    <citation type="submission" date="2016-07" db="EMBL/GenBank/DDBJ databases">
        <title>Pervasive Adenine N6-methylation of Active Genes in Fungi.</title>
        <authorList>
            <consortium name="DOE Joint Genome Institute"/>
            <person name="Mondo S.J."/>
            <person name="Dannebaum R.O."/>
            <person name="Kuo R.C."/>
            <person name="Labutti K."/>
            <person name="Haridas S."/>
            <person name="Kuo A."/>
            <person name="Salamov A."/>
            <person name="Ahrendt S.R."/>
            <person name="Lipzen A."/>
            <person name="Sullivan W."/>
            <person name="Andreopoulos W.B."/>
            <person name="Clum A."/>
            <person name="Lindquist E."/>
            <person name="Daum C."/>
            <person name="Ramamoorthy G.K."/>
            <person name="Gryganskyi A."/>
            <person name="Culley D."/>
            <person name="Magnuson J.K."/>
            <person name="James T.Y."/>
            <person name="O'Malley M.A."/>
            <person name="Stajich J.E."/>
            <person name="Spatafora J.W."/>
            <person name="Visel A."/>
            <person name="Grigoriev I.V."/>
        </authorList>
    </citation>
    <scope>NUCLEOTIDE SEQUENCE [LARGE SCALE GENOMIC DNA]</scope>
    <source>
        <strain evidence="9 10">NRRL 3301</strain>
    </source>
</reference>
<feature type="binding site" evidence="6">
    <location>
        <begin position="233"/>
        <end position="237"/>
    </location>
    <ligand>
        <name>GTP</name>
        <dbReference type="ChEBI" id="CHEBI:37565"/>
    </ligand>
</feature>
<dbReference type="OrthoDB" id="5817230at2759"/>
<evidence type="ECO:0000256" key="7">
    <source>
        <dbReference type="PIRSR" id="PIRSR601019-2"/>
    </source>
</evidence>
<evidence type="ECO:0000256" key="2">
    <source>
        <dbReference type="ARBA" id="ARBA00022741"/>
    </source>
</evidence>